<name>A0A7W6J3B9_9HYPH</name>
<gene>
    <name evidence="1" type="ORF">GGR23_001228</name>
</gene>
<keyword evidence="2" id="KW-1185">Reference proteome</keyword>
<evidence type="ECO:0000313" key="2">
    <source>
        <dbReference type="Proteomes" id="UP000528286"/>
    </source>
</evidence>
<protein>
    <recommendedName>
        <fullName evidence="3">Tail terminator</fullName>
    </recommendedName>
</protein>
<accession>A0A7W6J3B9</accession>
<evidence type="ECO:0000313" key="1">
    <source>
        <dbReference type="EMBL" id="MBB4064051.1"/>
    </source>
</evidence>
<organism evidence="1 2">
    <name type="scientific">Gellertiella hungarica</name>
    <dbReference type="NCBI Taxonomy" id="1572859"/>
    <lineage>
        <taxon>Bacteria</taxon>
        <taxon>Pseudomonadati</taxon>
        <taxon>Pseudomonadota</taxon>
        <taxon>Alphaproteobacteria</taxon>
        <taxon>Hyphomicrobiales</taxon>
        <taxon>Rhizobiaceae</taxon>
        <taxon>Gellertiella</taxon>
    </lineage>
</organism>
<dbReference type="Proteomes" id="UP000528286">
    <property type="component" value="Unassembled WGS sequence"/>
</dbReference>
<comment type="caution">
    <text evidence="1">The sequence shown here is derived from an EMBL/GenBank/DDBJ whole genome shotgun (WGS) entry which is preliminary data.</text>
</comment>
<evidence type="ECO:0008006" key="3">
    <source>
        <dbReference type="Google" id="ProtNLM"/>
    </source>
</evidence>
<reference evidence="1 2" key="1">
    <citation type="submission" date="2020-08" db="EMBL/GenBank/DDBJ databases">
        <title>Genomic Encyclopedia of Type Strains, Phase IV (KMG-IV): sequencing the most valuable type-strain genomes for metagenomic binning, comparative biology and taxonomic classification.</title>
        <authorList>
            <person name="Goeker M."/>
        </authorList>
    </citation>
    <scope>NUCLEOTIDE SEQUENCE [LARGE SCALE GENOMIC DNA]</scope>
    <source>
        <strain evidence="1 2">DSM 29853</strain>
    </source>
</reference>
<proteinExistence type="predicted"/>
<dbReference type="EMBL" id="JACIEZ010000002">
    <property type="protein sequence ID" value="MBB4064051.1"/>
    <property type="molecule type" value="Genomic_DNA"/>
</dbReference>
<dbReference type="AlphaFoldDB" id="A0A7W6J3B9"/>
<sequence length="154" mass="16733">MSHIRTTVRNAVVERLRDVGGFGLVEPALRILRGFQDDHYPVAFVSVSDAGTPVGRNPPGSRPLQRSLTVTVSIGSIDDPERLDETLDALAAKVEIALSDPTTMTFGKVLDWSYVATEWPDPATVEEYGFAVAKVVFRGTVTTPEGQPSVNQHQ</sequence>
<dbReference type="RefSeq" id="WP_183365293.1">
    <property type="nucleotide sequence ID" value="NZ_JACIEZ010000002.1"/>
</dbReference>